<dbReference type="GO" id="GO:0030488">
    <property type="term" value="P:tRNA methylation"/>
    <property type="evidence" value="ECO:0007669"/>
    <property type="project" value="TreeGrafter"/>
</dbReference>
<dbReference type="SUPFAM" id="SSF51905">
    <property type="entry name" value="FAD/NAD(P)-binding domain"/>
    <property type="match status" value="1"/>
</dbReference>
<evidence type="ECO:0000259" key="6">
    <source>
        <dbReference type="SMART" id="SM01228"/>
    </source>
</evidence>
<dbReference type="FunFam" id="3.50.50.60:FF:000002">
    <property type="entry name" value="tRNA uridine 5-carboxymethylaminomethyl modification enzyme MnmG"/>
    <property type="match status" value="1"/>
</dbReference>
<accession>A0AAF0EHQ9</accession>
<proteinExistence type="inferred from homology"/>
<comment type="function">
    <text evidence="5">Component of the MSS1-MTO1 complex that catalyzes the 5-carboxymethylaminomethyluridine (cmnm(5)U) modification at the 34th wobble position (U34) of mitochondrial tRNAs.</text>
</comment>
<name>A0AAF0EHQ9_9BASI</name>
<evidence type="ECO:0000256" key="1">
    <source>
        <dbReference type="ARBA" id="ARBA00001974"/>
    </source>
</evidence>
<evidence type="ECO:0000256" key="4">
    <source>
        <dbReference type="ARBA" id="ARBA00022827"/>
    </source>
</evidence>
<dbReference type="EMBL" id="CP119906">
    <property type="protein sequence ID" value="WFD24678.1"/>
    <property type="molecule type" value="Genomic_DNA"/>
</dbReference>
<dbReference type="PROSITE" id="PS01280">
    <property type="entry name" value="GIDA_1"/>
    <property type="match status" value="1"/>
</dbReference>
<dbReference type="InterPro" id="IPR036188">
    <property type="entry name" value="FAD/NAD-bd_sf"/>
</dbReference>
<comment type="similarity">
    <text evidence="2">Belongs to the MnmG family.</text>
</comment>
<gene>
    <name evidence="7" type="primary">MTO1</name>
    <name evidence="7" type="ORF">MEQU1_003381</name>
</gene>
<protein>
    <submittedName>
        <fullName evidence="7">Mitochondrial Translation Optimization</fullName>
    </submittedName>
</protein>
<evidence type="ECO:0000313" key="7">
    <source>
        <dbReference type="EMBL" id="WFD24678.1"/>
    </source>
</evidence>
<dbReference type="InterPro" id="IPR002218">
    <property type="entry name" value="MnmG-rel"/>
</dbReference>
<dbReference type="PANTHER" id="PTHR11806">
    <property type="entry name" value="GLUCOSE INHIBITED DIVISION PROTEIN A"/>
    <property type="match status" value="1"/>
</dbReference>
<organism evidence="7 8">
    <name type="scientific">Malassezia equina</name>
    <dbReference type="NCBI Taxonomy" id="1381935"/>
    <lineage>
        <taxon>Eukaryota</taxon>
        <taxon>Fungi</taxon>
        <taxon>Dikarya</taxon>
        <taxon>Basidiomycota</taxon>
        <taxon>Ustilaginomycotina</taxon>
        <taxon>Malasseziomycetes</taxon>
        <taxon>Malasseziales</taxon>
        <taxon>Malasseziaceae</taxon>
        <taxon>Malassezia</taxon>
    </lineage>
</organism>
<sequence>MRPAARWLRGQSFATQAAAESVDTVVIGGGHAGVEAAAASARTGARTILLTTHASTIGEMSCNPSVGGIGKGTLTRETDALGGLSGIAADRAAIQFRMLNRSKGPAVHGPRAQMDRYLYKTEIQRMLRSTPHLEIREGHVHGLALTYGPQADHPYARVQGVTLRTCPLLTAGSGDVIPCRQVVLCTGTFLAASILQGNMRRPAGRMLPLPHHGDEPSTEGLSEALARAGFQLGRLKTGTPPRIDARTVQLGARYPADTQSRGARDAALSLVEGDAAPRAFSFLHASGPPIDPARQLYCYGTRTTQETHAMVHEQVTSDDYEMTQYTGPRYCPSLEIKVLRFPHKASHPVWLEPEGFLENLQGDGQVLYPNGLSCSLPAEAQVRMIRTIPGLERAELLRPGYAVEYDHIDPRELRPTLESRRIAGLALAGQINGTTGYEEASAQGVLAGLNAGLRAQGRPELTLARSDAFLGVMLDDLRVQGVMEPYRMFTSRSEYRLSLRADNADVRLTPRLLHVCPEAVSLERRSAVEGVQADLAYGIDVLSRTIKTSRTWAQYGLQAADDVQPVSALAMMHRPHARIEDLVPHVPELRGLSAWMLERLATHAQYLPLLQRQEAEIAAFEKDECLALPPLDYTAMEGLSDEMRERLREIQPQTLGEAKRIVGFTPACYAILWRHAVQALRAPP</sequence>
<reference evidence="7" key="1">
    <citation type="submission" date="2023-03" db="EMBL/GenBank/DDBJ databases">
        <title>Mating type loci evolution in Malassezia.</title>
        <authorList>
            <person name="Coelho M.A."/>
        </authorList>
    </citation>
    <scope>NUCLEOTIDE SEQUENCE</scope>
    <source>
        <strain evidence="7">CBS 12830</strain>
    </source>
</reference>
<dbReference type="InterPro" id="IPR040131">
    <property type="entry name" value="MnmG_N"/>
</dbReference>
<dbReference type="Pfam" id="PF13932">
    <property type="entry name" value="SAM_GIDA_C"/>
    <property type="match status" value="1"/>
</dbReference>
<dbReference type="NCBIfam" id="TIGR00136">
    <property type="entry name" value="mnmG_gidA"/>
    <property type="match status" value="1"/>
</dbReference>
<keyword evidence="4" id="KW-0274">FAD</keyword>
<dbReference type="AlphaFoldDB" id="A0AAF0EHQ9"/>
<keyword evidence="3" id="KW-0285">Flavoprotein</keyword>
<dbReference type="InterPro" id="IPR044920">
    <property type="entry name" value="MnmG_C_subdom_sf"/>
</dbReference>
<dbReference type="InterPro" id="IPR020595">
    <property type="entry name" value="MnmG-rel_CS"/>
</dbReference>
<dbReference type="PROSITE" id="PS01281">
    <property type="entry name" value="GIDA_2"/>
    <property type="match status" value="1"/>
</dbReference>
<dbReference type="Gene3D" id="1.10.150.570">
    <property type="entry name" value="GidA associated domain, C-terminal subdomain"/>
    <property type="match status" value="1"/>
</dbReference>
<evidence type="ECO:0000256" key="5">
    <source>
        <dbReference type="ARBA" id="ARBA00054993"/>
    </source>
</evidence>
<dbReference type="Proteomes" id="UP001214415">
    <property type="component" value="Chromosome 7"/>
</dbReference>
<dbReference type="GO" id="GO:0050660">
    <property type="term" value="F:flavin adenine dinucleotide binding"/>
    <property type="evidence" value="ECO:0007669"/>
    <property type="project" value="InterPro"/>
</dbReference>
<dbReference type="Pfam" id="PF21680">
    <property type="entry name" value="GIDA_C_1st"/>
    <property type="match status" value="1"/>
</dbReference>
<keyword evidence="8" id="KW-1185">Reference proteome</keyword>
<evidence type="ECO:0000256" key="3">
    <source>
        <dbReference type="ARBA" id="ARBA00022630"/>
    </source>
</evidence>
<dbReference type="InterPro" id="IPR047001">
    <property type="entry name" value="MnmG_C_subdom"/>
</dbReference>
<dbReference type="GO" id="GO:0005737">
    <property type="term" value="C:cytoplasm"/>
    <property type="evidence" value="ECO:0007669"/>
    <property type="project" value="UniProtKB-ARBA"/>
</dbReference>
<dbReference type="SMART" id="SM01228">
    <property type="entry name" value="GIDA_assoc_3"/>
    <property type="match status" value="1"/>
</dbReference>
<evidence type="ECO:0000313" key="8">
    <source>
        <dbReference type="Proteomes" id="UP001214415"/>
    </source>
</evidence>
<comment type="cofactor">
    <cofactor evidence="1">
        <name>FAD</name>
        <dbReference type="ChEBI" id="CHEBI:57692"/>
    </cofactor>
</comment>
<dbReference type="PANTHER" id="PTHR11806:SF0">
    <property type="entry name" value="PROTEIN MTO1 HOMOLOG, MITOCHONDRIAL"/>
    <property type="match status" value="1"/>
</dbReference>
<dbReference type="Gene3D" id="3.50.50.60">
    <property type="entry name" value="FAD/NAD(P)-binding domain"/>
    <property type="match status" value="2"/>
</dbReference>
<dbReference type="Pfam" id="PF01134">
    <property type="entry name" value="GIDA"/>
    <property type="match status" value="1"/>
</dbReference>
<dbReference type="InterPro" id="IPR026904">
    <property type="entry name" value="MnmG_C"/>
</dbReference>
<feature type="domain" description="tRNA uridine 5-carboxymethylaminomethyl modification enzyme C-terminal subdomain" evidence="6">
    <location>
        <begin position="604"/>
        <end position="674"/>
    </location>
</feature>
<dbReference type="InterPro" id="IPR049312">
    <property type="entry name" value="GIDA_C_N"/>
</dbReference>
<dbReference type="InterPro" id="IPR004416">
    <property type="entry name" value="MnmG"/>
</dbReference>
<dbReference type="GO" id="GO:0002098">
    <property type="term" value="P:tRNA wobble uridine modification"/>
    <property type="evidence" value="ECO:0007669"/>
    <property type="project" value="InterPro"/>
</dbReference>
<evidence type="ECO:0000256" key="2">
    <source>
        <dbReference type="ARBA" id="ARBA00007653"/>
    </source>
</evidence>